<dbReference type="Proteomes" id="UP000295443">
    <property type="component" value="Unassembled WGS sequence"/>
</dbReference>
<keyword evidence="4" id="KW-1185">Reference proteome</keyword>
<reference evidence="3 4" key="1">
    <citation type="submission" date="2019-03" db="EMBL/GenBank/DDBJ databases">
        <title>Genome sequence of Thiobacillaceae bacterium LSR1, a sulfur-oxidizing bacterium isolated from freshwater sediment.</title>
        <authorList>
            <person name="Li S."/>
        </authorList>
    </citation>
    <scope>NUCLEOTIDE SEQUENCE [LARGE SCALE GENOMIC DNA]</scope>
    <source>
        <strain evidence="3 4">LSR1</strain>
    </source>
</reference>
<dbReference type="PANTHER" id="PTHR14939:SF5">
    <property type="entry name" value="F-BOX ONLY PROTEIN 22"/>
    <property type="match status" value="1"/>
</dbReference>
<dbReference type="Pfam" id="PF10442">
    <property type="entry name" value="FIST_C"/>
    <property type="match status" value="1"/>
</dbReference>
<dbReference type="RefSeq" id="WP_131444941.1">
    <property type="nucleotide sequence ID" value="NZ_SJZB01000013.1"/>
</dbReference>
<evidence type="ECO:0000259" key="1">
    <source>
        <dbReference type="SMART" id="SM00897"/>
    </source>
</evidence>
<dbReference type="OrthoDB" id="9770435at2"/>
<dbReference type="SMART" id="SM01204">
    <property type="entry name" value="FIST_C"/>
    <property type="match status" value="1"/>
</dbReference>
<evidence type="ECO:0000259" key="2">
    <source>
        <dbReference type="SMART" id="SM01204"/>
    </source>
</evidence>
<feature type="domain" description="FIST" evidence="1">
    <location>
        <begin position="34"/>
        <end position="196"/>
    </location>
</feature>
<dbReference type="EMBL" id="SJZB01000013">
    <property type="protein sequence ID" value="TCJ18022.1"/>
    <property type="molecule type" value="Genomic_DNA"/>
</dbReference>
<dbReference type="GO" id="GO:0000209">
    <property type="term" value="P:protein polyubiquitination"/>
    <property type="evidence" value="ECO:0007669"/>
    <property type="project" value="TreeGrafter"/>
</dbReference>
<dbReference type="InterPro" id="IPR013702">
    <property type="entry name" value="FIST_domain_N"/>
</dbReference>
<keyword evidence="3" id="KW-0808">Transferase</keyword>
<accession>A0A4V2NWN2</accession>
<dbReference type="AlphaFoldDB" id="A0A4V2NWN2"/>
<gene>
    <name evidence="3" type="ORF">EZJ19_03710</name>
</gene>
<dbReference type="InterPro" id="IPR019494">
    <property type="entry name" value="FIST_C"/>
</dbReference>
<dbReference type="SMART" id="SM00897">
    <property type="entry name" value="FIST"/>
    <property type="match status" value="1"/>
</dbReference>
<dbReference type="GO" id="GO:0032436">
    <property type="term" value="P:positive regulation of proteasomal ubiquitin-dependent protein catabolic process"/>
    <property type="evidence" value="ECO:0007669"/>
    <property type="project" value="TreeGrafter"/>
</dbReference>
<dbReference type="PANTHER" id="PTHR14939">
    <property type="entry name" value="F-BOX ONLY PROTEIN 22"/>
    <property type="match status" value="1"/>
</dbReference>
<keyword evidence="3" id="KW-0418">Kinase</keyword>
<name>A0A4V2NWN2_9PROT</name>
<dbReference type="GO" id="GO:0016301">
    <property type="term" value="F:kinase activity"/>
    <property type="evidence" value="ECO:0007669"/>
    <property type="project" value="UniProtKB-KW"/>
</dbReference>
<evidence type="ECO:0000313" key="4">
    <source>
        <dbReference type="Proteomes" id="UP000295443"/>
    </source>
</evidence>
<organism evidence="3 4">
    <name type="scientific">Parasulfuritortus cantonensis</name>
    <dbReference type="NCBI Taxonomy" id="2528202"/>
    <lineage>
        <taxon>Bacteria</taxon>
        <taxon>Pseudomonadati</taxon>
        <taxon>Pseudomonadota</taxon>
        <taxon>Betaproteobacteria</taxon>
        <taxon>Nitrosomonadales</taxon>
        <taxon>Thiobacillaceae</taxon>
        <taxon>Parasulfuritortus</taxon>
    </lineage>
</organism>
<evidence type="ECO:0000313" key="3">
    <source>
        <dbReference type="EMBL" id="TCJ18022.1"/>
    </source>
</evidence>
<feature type="domain" description="FIST C-domain" evidence="2">
    <location>
        <begin position="197"/>
        <end position="341"/>
    </location>
</feature>
<comment type="caution">
    <text evidence="3">The sequence shown here is derived from an EMBL/GenBank/DDBJ whole genome shotgun (WGS) entry which is preliminary data.</text>
</comment>
<proteinExistence type="predicted"/>
<protein>
    <submittedName>
        <fullName evidence="3">Histidine kinase</fullName>
    </submittedName>
</protein>
<sequence length="362" mass="38635">MKVASGLAKGIVASPDLATEAVATAMDRAGLDIAQGVLLFLSSDFASQPQAAVTAASRAANCLQVAGCTSIGLFTEEEWLLDVPAAAAMVFGDGAGLRAARAEDDWRLAMAAPNAVDTRWLDLPGRRFGAVSGDASGQGPYTVWSAGRLASGRRCELAFEGGHFRVDTSRGIQPLTEPHPVERAIGQNVHLLGGQPALDVLARVLPLDAGDSRQFPLHLVMAGILYGETENAIAEGRYHLLPILSTHTADRSVALSGRVRGGDRLFWAIRQPLAAERDMRLMLDRCIFDAPRDPAFGLCFACMSRGPYFYGGVDRDLEAITRRFPGMPLLGFYGNGEFSHLDGGNRLLQYATVLALHYPGAA</sequence>